<dbReference type="Proteomes" id="UP001195483">
    <property type="component" value="Unassembled WGS sequence"/>
</dbReference>
<dbReference type="InterPro" id="IPR012677">
    <property type="entry name" value="Nucleotide-bd_a/b_plait_sf"/>
</dbReference>
<dbReference type="AlphaFoldDB" id="A0AAE0VVV8"/>
<reference evidence="4" key="3">
    <citation type="submission" date="2023-05" db="EMBL/GenBank/DDBJ databases">
        <authorList>
            <person name="Smith C.H."/>
        </authorList>
    </citation>
    <scope>NUCLEOTIDE SEQUENCE</scope>
    <source>
        <strain evidence="4">CHS0354</strain>
        <tissue evidence="4">Mantle</tissue>
    </source>
</reference>
<dbReference type="InterPro" id="IPR035979">
    <property type="entry name" value="RBD_domain_sf"/>
</dbReference>
<dbReference type="PROSITE" id="PS50102">
    <property type="entry name" value="RRM"/>
    <property type="match status" value="1"/>
</dbReference>
<dbReference type="SUPFAM" id="SSF54928">
    <property type="entry name" value="RNA-binding domain, RBD"/>
    <property type="match status" value="1"/>
</dbReference>
<feature type="domain" description="RRM" evidence="3">
    <location>
        <begin position="47"/>
        <end position="132"/>
    </location>
</feature>
<keyword evidence="5" id="KW-1185">Reference proteome</keyword>
<evidence type="ECO:0000313" key="4">
    <source>
        <dbReference type="EMBL" id="KAK3591092.1"/>
    </source>
</evidence>
<gene>
    <name evidence="4" type="ORF">CHS0354_005494</name>
</gene>
<dbReference type="EMBL" id="JAEAOA010000385">
    <property type="protein sequence ID" value="KAK3591092.1"/>
    <property type="molecule type" value="Genomic_DNA"/>
</dbReference>
<reference evidence="4" key="2">
    <citation type="journal article" date="2021" name="Genome Biol. Evol.">
        <title>Developing a high-quality reference genome for a parasitic bivalve with doubly uniparental inheritance (Bivalvia: Unionida).</title>
        <authorList>
            <person name="Smith C.H."/>
        </authorList>
    </citation>
    <scope>NUCLEOTIDE SEQUENCE</scope>
    <source>
        <strain evidence="4">CHS0354</strain>
        <tissue evidence="4">Mantle</tissue>
    </source>
</reference>
<name>A0AAE0VVV8_9BIVA</name>
<comment type="caution">
    <text evidence="4">The sequence shown here is derived from an EMBL/GenBank/DDBJ whole genome shotgun (WGS) entry which is preliminary data.</text>
</comment>
<evidence type="ECO:0000256" key="2">
    <source>
        <dbReference type="PROSITE-ProRule" id="PRU00176"/>
    </source>
</evidence>
<keyword evidence="1 2" id="KW-0694">RNA-binding</keyword>
<dbReference type="SMART" id="SM00360">
    <property type="entry name" value="RRM"/>
    <property type="match status" value="1"/>
</dbReference>
<accession>A0AAE0VVV8</accession>
<organism evidence="4 5">
    <name type="scientific">Potamilus streckersoni</name>
    <dbReference type="NCBI Taxonomy" id="2493646"/>
    <lineage>
        <taxon>Eukaryota</taxon>
        <taxon>Metazoa</taxon>
        <taxon>Spiralia</taxon>
        <taxon>Lophotrochozoa</taxon>
        <taxon>Mollusca</taxon>
        <taxon>Bivalvia</taxon>
        <taxon>Autobranchia</taxon>
        <taxon>Heteroconchia</taxon>
        <taxon>Palaeoheterodonta</taxon>
        <taxon>Unionida</taxon>
        <taxon>Unionoidea</taxon>
        <taxon>Unionidae</taxon>
        <taxon>Ambleminae</taxon>
        <taxon>Lampsilini</taxon>
        <taxon>Potamilus</taxon>
    </lineage>
</organism>
<dbReference type="GO" id="GO:0003723">
    <property type="term" value="F:RNA binding"/>
    <property type="evidence" value="ECO:0007669"/>
    <property type="project" value="UniProtKB-UniRule"/>
</dbReference>
<sequence length="181" mass="20795">MQTGYNMCYCLVSYRKKDDAHWASWMLAKSEVRPGRTLKTHIRITKARLYVRHIPKDMSPKELKDEFEKIAPGIEDVIVLTTPEMRKIRLKNKGFCFVDYTDHQQATAAKKNLKSGGSSLFGCNIVVDWAKPRDELDDEFMSMVTINEKNLLTVISTRTFTNGKGTIKFTVSFYEKGKALM</sequence>
<evidence type="ECO:0000313" key="5">
    <source>
        <dbReference type="Proteomes" id="UP001195483"/>
    </source>
</evidence>
<dbReference type="Gene3D" id="3.30.70.330">
    <property type="match status" value="1"/>
</dbReference>
<reference evidence="4" key="1">
    <citation type="journal article" date="2021" name="Genome Biol. Evol.">
        <title>A High-Quality Reference Genome for a Parasitic Bivalve with Doubly Uniparental Inheritance (Bivalvia: Unionida).</title>
        <authorList>
            <person name="Smith C.H."/>
        </authorList>
    </citation>
    <scope>NUCLEOTIDE SEQUENCE</scope>
    <source>
        <strain evidence="4">CHS0354</strain>
    </source>
</reference>
<dbReference type="Pfam" id="PF00076">
    <property type="entry name" value="RRM_1"/>
    <property type="match status" value="1"/>
</dbReference>
<proteinExistence type="predicted"/>
<evidence type="ECO:0000259" key="3">
    <source>
        <dbReference type="PROSITE" id="PS50102"/>
    </source>
</evidence>
<evidence type="ECO:0000256" key="1">
    <source>
        <dbReference type="ARBA" id="ARBA00022884"/>
    </source>
</evidence>
<dbReference type="PANTHER" id="PTHR21245">
    <property type="entry name" value="HETEROGENEOUS NUCLEAR RIBONUCLEOPROTEIN"/>
    <property type="match status" value="1"/>
</dbReference>
<protein>
    <recommendedName>
        <fullName evidence="3">RRM domain-containing protein</fullName>
    </recommendedName>
</protein>
<dbReference type="InterPro" id="IPR000504">
    <property type="entry name" value="RRM_dom"/>
</dbReference>